<gene>
    <name evidence="10" type="ORF">Q75_07690</name>
</gene>
<evidence type="ECO:0000256" key="2">
    <source>
        <dbReference type="ARBA" id="ARBA00007886"/>
    </source>
</evidence>
<name>A0A147K8G6_9BACI</name>
<comment type="subcellular location">
    <subcellularLocation>
        <location evidence="1">Membrane</location>
        <topology evidence="1">Lipid-anchor</topology>
    </subcellularLocation>
</comment>
<dbReference type="PANTHER" id="PTHR35789">
    <property type="entry name" value="SPORE GERMINATION PROTEIN B3"/>
    <property type="match status" value="1"/>
</dbReference>
<evidence type="ECO:0000256" key="5">
    <source>
        <dbReference type="ARBA" id="ARBA00023136"/>
    </source>
</evidence>
<dbReference type="OrthoDB" id="2592518at2"/>
<evidence type="ECO:0000256" key="4">
    <source>
        <dbReference type="ARBA" id="ARBA00022729"/>
    </source>
</evidence>
<dbReference type="Pfam" id="PF25198">
    <property type="entry name" value="Spore_GerAC_N"/>
    <property type="match status" value="1"/>
</dbReference>
<dbReference type="InterPro" id="IPR057336">
    <property type="entry name" value="GerAC_N"/>
</dbReference>
<proteinExistence type="inferred from homology"/>
<evidence type="ECO:0000256" key="1">
    <source>
        <dbReference type="ARBA" id="ARBA00004635"/>
    </source>
</evidence>
<evidence type="ECO:0000259" key="9">
    <source>
        <dbReference type="Pfam" id="PF25198"/>
    </source>
</evidence>
<dbReference type="InterPro" id="IPR038501">
    <property type="entry name" value="Spore_GerAC_C_sf"/>
</dbReference>
<organism evidence="10 11">
    <name type="scientific">Bacillus coahuilensis p1.1.43</name>
    <dbReference type="NCBI Taxonomy" id="1150625"/>
    <lineage>
        <taxon>Bacteria</taxon>
        <taxon>Bacillati</taxon>
        <taxon>Bacillota</taxon>
        <taxon>Bacilli</taxon>
        <taxon>Bacillales</taxon>
        <taxon>Bacillaceae</taxon>
        <taxon>Bacillus</taxon>
    </lineage>
</organism>
<dbReference type="InterPro" id="IPR046953">
    <property type="entry name" value="Spore_GerAC-like_C"/>
</dbReference>
<evidence type="ECO:0000313" key="10">
    <source>
        <dbReference type="EMBL" id="KUP06415.1"/>
    </source>
</evidence>
<dbReference type="GO" id="GO:0016020">
    <property type="term" value="C:membrane"/>
    <property type="evidence" value="ECO:0007669"/>
    <property type="project" value="UniProtKB-SubCell"/>
</dbReference>
<keyword evidence="5" id="KW-0472">Membrane</keyword>
<dbReference type="STRING" id="1150625.Q75_07690"/>
<dbReference type="InterPro" id="IPR008844">
    <property type="entry name" value="Spore_GerAC-like"/>
</dbReference>
<keyword evidence="7" id="KW-0449">Lipoprotein</keyword>
<comment type="similarity">
    <text evidence="2">Belongs to the GerABKC lipoprotein family.</text>
</comment>
<dbReference type="PATRIC" id="fig|1150625.3.peg.1621"/>
<dbReference type="Pfam" id="PF05504">
    <property type="entry name" value="Spore_GerAC"/>
    <property type="match status" value="1"/>
</dbReference>
<dbReference type="AlphaFoldDB" id="A0A147K8G6"/>
<dbReference type="Gene3D" id="3.30.300.210">
    <property type="entry name" value="Nutrient germinant receptor protein C, domain 3"/>
    <property type="match status" value="1"/>
</dbReference>
<protein>
    <submittedName>
        <fullName evidence="10">Uncharacterized protein</fullName>
    </submittedName>
</protein>
<keyword evidence="4" id="KW-0732">Signal</keyword>
<dbReference type="EMBL" id="LDYG01000028">
    <property type="protein sequence ID" value="KUP06415.1"/>
    <property type="molecule type" value="Genomic_DNA"/>
</dbReference>
<feature type="domain" description="Spore germination protein N-terminal" evidence="9">
    <location>
        <begin position="21"/>
        <end position="189"/>
    </location>
</feature>
<evidence type="ECO:0000313" key="11">
    <source>
        <dbReference type="Proteomes" id="UP000074108"/>
    </source>
</evidence>
<accession>A0A147K8G6</accession>
<comment type="caution">
    <text evidence="10">The sequence shown here is derived from an EMBL/GenBank/DDBJ whole genome shotgun (WGS) entry which is preliminary data.</text>
</comment>
<dbReference type="RefSeq" id="WP_059350974.1">
    <property type="nucleotide sequence ID" value="NZ_LDYG01000028.1"/>
</dbReference>
<dbReference type="PANTHER" id="PTHR35789:SF1">
    <property type="entry name" value="SPORE GERMINATION PROTEIN B3"/>
    <property type="match status" value="1"/>
</dbReference>
<feature type="domain" description="Spore germination GerAC-like C-terminal" evidence="8">
    <location>
        <begin position="199"/>
        <end position="378"/>
    </location>
</feature>
<dbReference type="NCBIfam" id="TIGR02887">
    <property type="entry name" value="spore_ger_x_C"/>
    <property type="match status" value="1"/>
</dbReference>
<keyword evidence="3" id="KW-0309">Germination</keyword>
<keyword evidence="11" id="KW-1185">Reference proteome</keyword>
<evidence type="ECO:0000256" key="3">
    <source>
        <dbReference type="ARBA" id="ARBA00022544"/>
    </source>
</evidence>
<dbReference type="GO" id="GO:0009847">
    <property type="term" value="P:spore germination"/>
    <property type="evidence" value="ECO:0007669"/>
    <property type="project" value="InterPro"/>
</dbReference>
<keyword evidence="6" id="KW-0564">Palmitate</keyword>
<sequence length="381" mass="43177">MKKFFVFLSSSLLILTSCVQSRELENLGLTTAVGYDLAQDDLISSTIVLENFNPQIENSSRTVTAQSHTSKGMRQKLNLETSKNIVSGQLRVAIYNEELSSKGIYNLVDTLSRDPSIGNMIYLCVTDNTAKEILNKKDPTNANSNIGTFLYNLIEQNYKGDFIPSPTLHNFLTRLWEVGRDPQLPVLSITDDFVGITSMGLFENDKLVYLLPMDKIFYLNVLSEDMKSGNTEIGLPKGDLEKHFVKPAESMERTQEGNIIFITLSHIQANKDIKLKESEELTFMISLKLKVRIVELSKSLELGDPKTIEELTKVLNKKFKENLENTLYEIKETKSDPVGFGEVYRVMKDSKLTQEKWRELYPSSKFEVKVDTTIVQTGVID</sequence>
<dbReference type="Proteomes" id="UP000074108">
    <property type="component" value="Unassembled WGS sequence"/>
</dbReference>
<evidence type="ECO:0000256" key="6">
    <source>
        <dbReference type="ARBA" id="ARBA00023139"/>
    </source>
</evidence>
<evidence type="ECO:0000259" key="8">
    <source>
        <dbReference type="Pfam" id="PF05504"/>
    </source>
</evidence>
<reference evidence="10 11" key="1">
    <citation type="journal article" date="2016" name="Front. Microbiol.">
        <title>Microevolution Analysis of Bacillus coahuilensis Unveils Differences in Phosphorus Acquisition Strategies and Their Regulation.</title>
        <authorList>
            <person name="Gomez-Lunar Z."/>
            <person name="Hernandez-Gonzalez I."/>
            <person name="Rodriguez-Torres M.D."/>
            <person name="Souza V."/>
            <person name="Olmedo-Alvarez G."/>
        </authorList>
    </citation>
    <scope>NUCLEOTIDE SEQUENCE [LARGE SCALE GENOMIC DNA]</scope>
    <source>
        <strain evidence="11">p1.1.43</strain>
    </source>
</reference>
<dbReference type="PROSITE" id="PS51257">
    <property type="entry name" value="PROKAR_LIPOPROTEIN"/>
    <property type="match status" value="1"/>
</dbReference>
<evidence type="ECO:0000256" key="7">
    <source>
        <dbReference type="ARBA" id="ARBA00023288"/>
    </source>
</evidence>